<dbReference type="Gene3D" id="1.20.1250.20">
    <property type="entry name" value="MFS general substrate transporter like domains"/>
    <property type="match status" value="1"/>
</dbReference>
<dbReference type="GO" id="GO:0022857">
    <property type="term" value="F:transmembrane transporter activity"/>
    <property type="evidence" value="ECO:0007669"/>
    <property type="project" value="InterPro"/>
</dbReference>
<evidence type="ECO:0000259" key="8">
    <source>
        <dbReference type="PROSITE" id="PS50850"/>
    </source>
</evidence>
<feature type="transmembrane region" description="Helical" evidence="7">
    <location>
        <begin position="412"/>
        <end position="433"/>
    </location>
</feature>
<feature type="transmembrane region" description="Helical" evidence="7">
    <location>
        <begin position="123"/>
        <end position="145"/>
    </location>
</feature>
<dbReference type="GO" id="GO:0005886">
    <property type="term" value="C:plasma membrane"/>
    <property type="evidence" value="ECO:0007669"/>
    <property type="project" value="UniProtKB-SubCell"/>
</dbReference>
<dbReference type="GO" id="GO:0006869">
    <property type="term" value="P:lipid transport"/>
    <property type="evidence" value="ECO:0007669"/>
    <property type="project" value="UniProtKB-KW"/>
</dbReference>
<gene>
    <name evidence="9" type="ORF">K8V35_00580</name>
</gene>
<feature type="transmembrane region" description="Helical" evidence="7">
    <location>
        <begin position="292"/>
        <end position="313"/>
    </location>
</feature>
<reference evidence="9" key="1">
    <citation type="journal article" date="2021" name="PeerJ">
        <title>Extensive microbial diversity within the chicken gut microbiome revealed by metagenomics and culture.</title>
        <authorList>
            <person name="Gilroy R."/>
            <person name="Ravi A."/>
            <person name="Getino M."/>
            <person name="Pursley I."/>
            <person name="Horton D.L."/>
            <person name="Alikhan N.F."/>
            <person name="Baker D."/>
            <person name="Gharbi K."/>
            <person name="Hall N."/>
            <person name="Watson M."/>
            <person name="Adriaenssens E.M."/>
            <person name="Foster-Nyarko E."/>
            <person name="Jarju S."/>
            <person name="Secka A."/>
            <person name="Antonio M."/>
            <person name="Oren A."/>
            <person name="Chaudhuri R.R."/>
            <person name="La Ragione R."/>
            <person name="Hildebrand F."/>
            <person name="Pallen M.J."/>
        </authorList>
    </citation>
    <scope>NUCLEOTIDE SEQUENCE</scope>
    <source>
        <strain evidence="9">6019</strain>
    </source>
</reference>
<evidence type="ECO:0000256" key="7">
    <source>
        <dbReference type="SAM" id="Phobius"/>
    </source>
</evidence>
<keyword evidence="5" id="KW-0445">Lipid transport</keyword>
<proteinExistence type="predicted"/>
<evidence type="ECO:0000256" key="4">
    <source>
        <dbReference type="ARBA" id="ARBA00022989"/>
    </source>
</evidence>
<dbReference type="InterPro" id="IPR024671">
    <property type="entry name" value="Atg22-like"/>
</dbReference>
<evidence type="ECO:0000256" key="6">
    <source>
        <dbReference type="ARBA" id="ARBA00023136"/>
    </source>
</evidence>
<evidence type="ECO:0000256" key="5">
    <source>
        <dbReference type="ARBA" id="ARBA00023055"/>
    </source>
</evidence>
<feature type="transmembrane region" description="Helical" evidence="7">
    <location>
        <begin position="380"/>
        <end position="406"/>
    </location>
</feature>
<keyword evidence="2" id="KW-0813">Transport</keyword>
<comment type="subcellular location">
    <subcellularLocation>
        <location evidence="1">Cell membrane</location>
        <topology evidence="1">Multi-pass membrane protein</topology>
    </subcellularLocation>
</comment>
<evidence type="ECO:0000313" key="10">
    <source>
        <dbReference type="Proteomes" id="UP000763505"/>
    </source>
</evidence>
<dbReference type="SUPFAM" id="SSF103473">
    <property type="entry name" value="MFS general substrate transporter"/>
    <property type="match status" value="1"/>
</dbReference>
<feature type="transmembrane region" description="Helical" evidence="7">
    <location>
        <begin position="347"/>
        <end position="368"/>
    </location>
</feature>
<dbReference type="PROSITE" id="PS50850">
    <property type="entry name" value="MFS"/>
    <property type="match status" value="2"/>
</dbReference>
<keyword evidence="3 7" id="KW-0812">Transmembrane</keyword>
<feature type="transmembrane region" description="Helical" evidence="7">
    <location>
        <begin position="165"/>
        <end position="188"/>
    </location>
</feature>
<evidence type="ECO:0000313" key="9">
    <source>
        <dbReference type="EMBL" id="HJE18833.1"/>
    </source>
</evidence>
<feature type="transmembrane region" description="Helical" evidence="7">
    <location>
        <begin position="322"/>
        <end position="341"/>
    </location>
</feature>
<evidence type="ECO:0000256" key="3">
    <source>
        <dbReference type="ARBA" id="ARBA00022692"/>
    </source>
</evidence>
<dbReference type="InterPro" id="IPR020846">
    <property type="entry name" value="MFS_dom"/>
</dbReference>
<dbReference type="PANTHER" id="PTHR23519:SF1">
    <property type="entry name" value="AUTOPHAGY-RELATED PROTEIN 22"/>
    <property type="match status" value="1"/>
</dbReference>
<feature type="domain" description="Major facilitator superfamily (MFS) profile" evidence="8">
    <location>
        <begin position="256"/>
        <end position="452"/>
    </location>
</feature>
<feature type="transmembrane region" description="Helical" evidence="7">
    <location>
        <begin position="21"/>
        <end position="46"/>
    </location>
</feature>
<evidence type="ECO:0000256" key="1">
    <source>
        <dbReference type="ARBA" id="ARBA00004651"/>
    </source>
</evidence>
<dbReference type="Proteomes" id="UP000763505">
    <property type="component" value="Unassembled WGS sequence"/>
</dbReference>
<evidence type="ECO:0000256" key="2">
    <source>
        <dbReference type="ARBA" id="ARBA00022448"/>
    </source>
</evidence>
<comment type="caution">
    <text evidence="9">The sequence shown here is derived from an EMBL/GenBank/DDBJ whole genome shotgun (WGS) entry which is preliminary data.</text>
</comment>
<dbReference type="EMBL" id="DYYI01000006">
    <property type="protein sequence ID" value="HJE18833.1"/>
    <property type="molecule type" value="Genomic_DNA"/>
</dbReference>
<dbReference type="InterPro" id="IPR036259">
    <property type="entry name" value="MFS_trans_sf"/>
</dbReference>
<sequence>MCALRKQQLGTRTPIELYLSLPIIAWALFDFANTIFSANIVTLFFPQYITEFAGGDARLEQIASTIVAYANAAAAALLILFSPLYGVSMDRTGRRKPFVVMFTILAVTATILMGVFAERGLGEMFGVPTALLLTVLMFVIARFFYSSGNVFYDGMLSSLGKDKEIPLISGYGVALGYLGTLFGVFTVLWLTGDGDFSGKFIYSGLFFLLFALPLFFINKDTKRPNRELTAAKRKSFFAGYVDIYHTFREARNYPGIFFFMIAYFFVNDALMTAIAMMQPYATTVVGFSSDQFIIIFLVATVFSVIGAFVFGYINKNIGSKRTFFYISLLLGFAVLVAALPLPMWTFWIAAVLFGIAMGSTWVVSRTLIIELSPKGKEGQFFGLFAFSAKVSAIVGPFIYGTITLLLSDLGPLASRIAITSLLLMIIIGILFLMRVPDGAVGTKRADSNSRVL</sequence>
<feature type="domain" description="Major facilitator superfamily (MFS) profile" evidence="8">
    <location>
        <begin position="1"/>
        <end position="222"/>
    </location>
</feature>
<feature type="transmembrane region" description="Helical" evidence="7">
    <location>
        <begin position="256"/>
        <end position="280"/>
    </location>
</feature>
<keyword evidence="6 7" id="KW-0472">Membrane</keyword>
<accession>A0A921B5A0</accession>
<reference evidence="9" key="2">
    <citation type="submission" date="2021-09" db="EMBL/GenBank/DDBJ databases">
        <authorList>
            <person name="Gilroy R."/>
        </authorList>
    </citation>
    <scope>NUCLEOTIDE SEQUENCE</scope>
    <source>
        <strain evidence="9">6019</strain>
    </source>
</reference>
<dbReference type="InterPro" id="IPR050495">
    <property type="entry name" value="ATG22/LtaA_families"/>
</dbReference>
<dbReference type="PANTHER" id="PTHR23519">
    <property type="entry name" value="AUTOPHAGY-RELATED PROTEIN 22"/>
    <property type="match status" value="1"/>
</dbReference>
<organism evidence="9 10">
    <name type="scientific">Aliicoccus persicus</name>
    <dbReference type="NCBI Taxonomy" id="930138"/>
    <lineage>
        <taxon>Bacteria</taxon>
        <taxon>Bacillati</taxon>
        <taxon>Bacillota</taxon>
        <taxon>Bacilli</taxon>
        <taxon>Bacillales</taxon>
        <taxon>Staphylococcaceae</taxon>
        <taxon>Aliicoccus</taxon>
    </lineage>
</organism>
<keyword evidence="4 7" id="KW-1133">Transmembrane helix</keyword>
<dbReference type="AlphaFoldDB" id="A0A921B5A0"/>
<name>A0A921B5A0_9STAP</name>
<feature type="transmembrane region" description="Helical" evidence="7">
    <location>
        <begin position="200"/>
        <end position="217"/>
    </location>
</feature>
<feature type="transmembrane region" description="Helical" evidence="7">
    <location>
        <begin position="66"/>
        <end position="86"/>
    </location>
</feature>
<dbReference type="Pfam" id="PF11700">
    <property type="entry name" value="ATG22"/>
    <property type="match status" value="1"/>
</dbReference>
<feature type="transmembrane region" description="Helical" evidence="7">
    <location>
        <begin position="98"/>
        <end position="117"/>
    </location>
</feature>
<protein>
    <submittedName>
        <fullName evidence="9">MFS transporter</fullName>
    </submittedName>
</protein>